<dbReference type="InterPro" id="IPR009078">
    <property type="entry name" value="Ferritin-like_SF"/>
</dbReference>
<reference evidence="1" key="1">
    <citation type="submission" date="2020-08" db="EMBL/GenBank/DDBJ databases">
        <title>Genome public.</title>
        <authorList>
            <person name="Liu C."/>
            <person name="Sun Q."/>
        </authorList>
    </citation>
    <scope>NUCLEOTIDE SEQUENCE</scope>
    <source>
        <strain evidence="1">NSJ-53</strain>
    </source>
</reference>
<proteinExistence type="predicted"/>
<organism evidence="1 2">
    <name type="scientific">Gehongia tenuis</name>
    <dbReference type="NCBI Taxonomy" id="2763655"/>
    <lineage>
        <taxon>Bacteria</taxon>
        <taxon>Bacillati</taxon>
        <taxon>Bacillota</taxon>
        <taxon>Clostridia</taxon>
        <taxon>Christensenellales</taxon>
        <taxon>Christensenellaceae</taxon>
        <taxon>Gehongia</taxon>
    </lineage>
</organism>
<dbReference type="EMBL" id="JACRSR010000002">
    <property type="protein sequence ID" value="MBC8531507.1"/>
    <property type="molecule type" value="Genomic_DNA"/>
</dbReference>
<comment type="caution">
    <text evidence="1">The sequence shown here is derived from an EMBL/GenBank/DDBJ whole genome shotgun (WGS) entry which is preliminary data.</text>
</comment>
<gene>
    <name evidence="1" type="ORF">H8696_06555</name>
</gene>
<evidence type="ECO:0000313" key="2">
    <source>
        <dbReference type="Proteomes" id="UP000623172"/>
    </source>
</evidence>
<dbReference type="SUPFAM" id="SSF47240">
    <property type="entry name" value="Ferritin-like"/>
    <property type="match status" value="1"/>
</dbReference>
<dbReference type="AlphaFoldDB" id="A0A926D540"/>
<dbReference type="Gene3D" id="1.20.1260.10">
    <property type="match status" value="1"/>
</dbReference>
<dbReference type="RefSeq" id="WP_249316119.1">
    <property type="nucleotide sequence ID" value="NZ_JACRSR010000002.1"/>
</dbReference>
<dbReference type="InterPro" id="IPR012347">
    <property type="entry name" value="Ferritin-like"/>
</dbReference>
<sequence length="72" mass="8472">MNQNQPQMCPPIETKSLAYLSDQLEHESLAYKKCTQFAQYFTDPAVKNCIQTVAQHHKEHFNKLFTYLNTHQ</sequence>
<evidence type="ECO:0000313" key="1">
    <source>
        <dbReference type="EMBL" id="MBC8531507.1"/>
    </source>
</evidence>
<protein>
    <submittedName>
        <fullName evidence="1">Uncharacterized protein</fullName>
    </submittedName>
</protein>
<accession>A0A926D540</accession>
<dbReference type="Proteomes" id="UP000623172">
    <property type="component" value="Unassembled WGS sequence"/>
</dbReference>
<name>A0A926D540_9FIRM</name>
<keyword evidence="2" id="KW-1185">Reference proteome</keyword>